<feature type="compositionally biased region" description="Polar residues" evidence="1">
    <location>
        <begin position="262"/>
        <end position="276"/>
    </location>
</feature>
<dbReference type="EMBL" id="BLKM01000115">
    <property type="protein sequence ID" value="GFG29127.1"/>
    <property type="molecule type" value="Genomic_DNA"/>
</dbReference>
<sequence>MRSPCSPKIVKLREKNRILLDQLESNSILLENRLKKLKRFARTVRYSDKSWQGLPPSPLKRKYESWKTRNYSGQVAAAVNAALYSLSSGSSDVQEHDTKYTKNVEDITSPSKRIKQNSPVVSRPQNNETQICECCQSPLKSFNTIDLTRNEKVCEDCHSEDIRGNDTTNSDVTSQDSDGSMPLSHTGSGRHKGKQPLELNSSKYITNRGITDNEQQRSTLEAVHTIIDYSPESVFLRRLKERSQATGDLNALGKIRRTLAKPSTMTPPKKLQSNPIKYTKRSQDKFSPLKSPHSVRHSFGHGSHEPISNENQKCTTEQPRNCSPRRTYEDDLELKENRKHVCHKKYCQCHVQRNIQSRKTFPTSTKEKEEAKLGDEQGLTDQETSRSSPYRCCCDGSKKTMSPPTVPLIASDIVAGLVDNEHDKKHIQSGGQGSKWFHELNEYRKLHWFDCHAHPYNSCTNEENANNLVKGTGLPTGHKCIHKYVLDDRLFARPLYPDHQNNSRCMVCHLPYTIFKSKLRETPVITLPSTLPAPEIQVSVPVRSPRGTRPSVSGNILSHKKMTHPSGRGRGTPGSRSRLQPSLFMRTVGDLTSRVPPPANSWALRYQKGVTK</sequence>
<evidence type="ECO:0000313" key="2">
    <source>
        <dbReference type="EMBL" id="GFG29127.1"/>
    </source>
</evidence>
<feature type="region of interest" description="Disordered" evidence="1">
    <location>
        <begin position="159"/>
        <end position="197"/>
    </location>
</feature>
<feature type="compositionally biased region" description="Polar residues" evidence="1">
    <location>
        <begin position="165"/>
        <end position="187"/>
    </location>
</feature>
<feature type="compositionally biased region" description="Polar residues" evidence="1">
    <location>
        <begin position="306"/>
        <end position="321"/>
    </location>
</feature>
<accession>A0A6L2PGB7</accession>
<feature type="region of interest" description="Disordered" evidence="1">
    <location>
        <begin position="541"/>
        <end position="579"/>
    </location>
</feature>
<dbReference type="InParanoid" id="A0A6L2PGB7"/>
<comment type="caution">
    <text evidence="2">The sequence shown here is derived from an EMBL/GenBank/DDBJ whole genome shotgun (WGS) entry which is preliminary data.</text>
</comment>
<protein>
    <submittedName>
        <fullName evidence="2">Uncharacterized protein</fullName>
    </submittedName>
</protein>
<evidence type="ECO:0000256" key="1">
    <source>
        <dbReference type="SAM" id="MobiDB-lite"/>
    </source>
</evidence>
<reference evidence="3" key="1">
    <citation type="submission" date="2020-01" db="EMBL/GenBank/DDBJ databases">
        <title>Draft genome sequence of the Termite Coptotermes fromosanus.</title>
        <authorList>
            <person name="Itakura S."/>
            <person name="Yosikawa Y."/>
            <person name="Umezawa K."/>
        </authorList>
    </citation>
    <scope>NUCLEOTIDE SEQUENCE [LARGE SCALE GENOMIC DNA]</scope>
</reference>
<dbReference type="AlphaFoldDB" id="A0A6L2PGB7"/>
<gene>
    <name evidence="2" type="ORF">Cfor_12654</name>
</gene>
<feature type="region of interest" description="Disordered" evidence="1">
    <location>
        <begin position="262"/>
        <end position="325"/>
    </location>
</feature>
<name>A0A6L2PGB7_COPFO</name>
<dbReference type="Proteomes" id="UP000502823">
    <property type="component" value="Unassembled WGS sequence"/>
</dbReference>
<proteinExistence type="predicted"/>
<dbReference type="OrthoDB" id="10002384at2759"/>
<feature type="compositionally biased region" description="Basic and acidic residues" evidence="1">
    <location>
        <begin position="365"/>
        <end position="375"/>
    </location>
</feature>
<feature type="region of interest" description="Disordered" evidence="1">
    <location>
        <begin position="360"/>
        <end position="389"/>
    </location>
</feature>
<feature type="compositionally biased region" description="Polar residues" evidence="1">
    <location>
        <begin position="379"/>
        <end position="388"/>
    </location>
</feature>
<evidence type="ECO:0000313" key="3">
    <source>
        <dbReference type="Proteomes" id="UP000502823"/>
    </source>
</evidence>
<keyword evidence="3" id="KW-1185">Reference proteome</keyword>
<organism evidence="2 3">
    <name type="scientific">Coptotermes formosanus</name>
    <name type="common">Formosan subterranean termite</name>
    <dbReference type="NCBI Taxonomy" id="36987"/>
    <lineage>
        <taxon>Eukaryota</taxon>
        <taxon>Metazoa</taxon>
        <taxon>Ecdysozoa</taxon>
        <taxon>Arthropoda</taxon>
        <taxon>Hexapoda</taxon>
        <taxon>Insecta</taxon>
        <taxon>Pterygota</taxon>
        <taxon>Neoptera</taxon>
        <taxon>Polyneoptera</taxon>
        <taxon>Dictyoptera</taxon>
        <taxon>Blattodea</taxon>
        <taxon>Blattoidea</taxon>
        <taxon>Termitoidae</taxon>
        <taxon>Rhinotermitidae</taxon>
        <taxon>Coptotermes</taxon>
    </lineage>
</organism>